<sequence>MTQRLHGIMAEFKTPEALMEAVKAAKRSGFTKLDAFSPFPLADLAKELGVRTTVIPWIALVAALIGAGLQYGAQYWMNVVDYPLNVGGRPLDSWPAFIPATLIVAILWAGAATLLGLLLILRLPRLHHPVFAVPGFERASEDRFYLCILSVDPLFEAEAARSFLEALTPQAVREVPACD</sequence>
<dbReference type="PATRIC" id="fig|1225564.3.peg.6147"/>
<feature type="transmembrane region" description="Helical" evidence="1">
    <location>
        <begin position="96"/>
        <end position="121"/>
    </location>
</feature>
<evidence type="ECO:0000313" key="2">
    <source>
        <dbReference type="EMBL" id="KLK90795.1"/>
    </source>
</evidence>
<dbReference type="EMBL" id="LCYG01000066">
    <property type="protein sequence ID" value="KLK90795.1"/>
    <property type="molecule type" value="Genomic_DNA"/>
</dbReference>
<proteinExistence type="predicted"/>
<dbReference type="Pfam" id="PF11821">
    <property type="entry name" value="ActD"/>
    <property type="match status" value="1"/>
</dbReference>
<keyword evidence="1" id="KW-1133">Transmembrane helix</keyword>
<organism evidence="2 3">
    <name type="scientific">Microvirga vignae</name>
    <dbReference type="NCBI Taxonomy" id="1225564"/>
    <lineage>
        <taxon>Bacteria</taxon>
        <taxon>Pseudomonadati</taxon>
        <taxon>Pseudomonadota</taxon>
        <taxon>Alphaproteobacteria</taxon>
        <taxon>Hyphomicrobiales</taxon>
        <taxon>Methylobacteriaceae</taxon>
        <taxon>Microvirga</taxon>
    </lineage>
</organism>
<name>A0A0H1R6G1_9HYPH</name>
<keyword evidence="1" id="KW-0812">Transmembrane</keyword>
<dbReference type="AlphaFoldDB" id="A0A0H1R6G1"/>
<dbReference type="RefSeq" id="WP_047191492.1">
    <property type="nucleotide sequence ID" value="NZ_LCYG01000066.1"/>
</dbReference>
<dbReference type="PANTHER" id="PTHR40394">
    <property type="entry name" value="LIPOPROTEIN-RELATED"/>
    <property type="match status" value="1"/>
</dbReference>
<dbReference type="STRING" id="1225564.AA309_23635"/>
<keyword evidence="1" id="KW-0472">Membrane</keyword>
<accession>A0A0H1R6G1</accession>
<gene>
    <name evidence="2" type="ORF">AA309_23635</name>
</gene>
<dbReference type="OrthoDB" id="9792475at2"/>
<dbReference type="Proteomes" id="UP000035489">
    <property type="component" value="Unassembled WGS sequence"/>
</dbReference>
<evidence type="ECO:0000256" key="1">
    <source>
        <dbReference type="SAM" id="Phobius"/>
    </source>
</evidence>
<dbReference type="InterPro" id="IPR021776">
    <property type="entry name" value="ActD"/>
</dbReference>
<feature type="transmembrane region" description="Helical" evidence="1">
    <location>
        <begin position="54"/>
        <end position="76"/>
    </location>
</feature>
<protein>
    <submittedName>
        <fullName evidence="2">Uncharacterized protein</fullName>
    </submittedName>
</protein>
<evidence type="ECO:0000313" key="3">
    <source>
        <dbReference type="Proteomes" id="UP000035489"/>
    </source>
</evidence>
<keyword evidence="3" id="KW-1185">Reference proteome</keyword>
<dbReference type="PANTHER" id="PTHR40394:SF2">
    <property type="entry name" value="QUINOL:CYTOCHROME C OXIDOREDUCTASE MEMBRANE PROTEIN"/>
    <property type="match status" value="1"/>
</dbReference>
<comment type="caution">
    <text evidence="2">The sequence shown here is derived from an EMBL/GenBank/DDBJ whole genome shotgun (WGS) entry which is preliminary data.</text>
</comment>
<reference evidence="2 3" key="1">
    <citation type="submission" date="2015-05" db="EMBL/GenBank/DDBJ databases">
        <title>Draft genome sequence of Microvirga vignae strain BR3299, a novel nitrogen fixing bacteria isolated from Brazil semi-aired region.</title>
        <authorList>
            <person name="Zilli J.E."/>
            <person name="Passos S.R."/>
            <person name="Leite J."/>
            <person name="Baldani J.I."/>
            <person name="Xavier G.R."/>
            <person name="Rumjaneck N.G."/>
            <person name="Simoes-Araujo J.L."/>
        </authorList>
    </citation>
    <scope>NUCLEOTIDE SEQUENCE [LARGE SCALE GENOMIC DNA]</scope>
    <source>
        <strain evidence="2 3">BR3299</strain>
    </source>
</reference>